<gene>
    <name evidence="1" type="ORF">E1298_27610</name>
</gene>
<comment type="caution">
    <text evidence="1">The sequence shown here is derived from an EMBL/GenBank/DDBJ whole genome shotgun (WGS) entry which is preliminary data.</text>
</comment>
<evidence type="ECO:0008006" key="3">
    <source>
        <dbReference type="Google" id="ProtNLM"/>
    </source>
</evidence>
<protein>
    <recommendedName>
        <fullName evidence="3">ParB/Sulfiredoxin domain-containing protein</fullName>
    </recommendedName>
</protein>
<dbReference type="AlphaFoldDB" id="A0A4R5B5B5"/>
<dbReference type="EMBL" id="SMKU01000172">
    <property type="protein sequence ID" value="TDD79536.1"/>
    <property type="molecule type" value="Genomic_DNA"/>
</dbReference>
<accession>A0A4R5B5B5</accession>
<evidence type="ECO:0000313" key="1">
    <source>
        <dbReference type="EMBL" id="TDD79536.1"/>
    </source>
</evidence>
<reference evidence="1 2" key="1">
    <citation type="submission" date="2019-03" db="EMBL/GenBank/DDBJ databases">
        <title>Draft genome sequences of novel Actinobacteria.</title>
        <authorList>
            <person name="Sahin N."/>
            <person name="Ay H."/>
            <person name="Saygin H."/>
        </authorList>
    </citation>
    <scope>NUCLEOTIDE SEQUENCE [LARGE SCALE GENOMIC DNA]</scope>
    <source>
        <strain evidence="1 2">H3C3</strain>
    </source>
</reference>
<keyword evidence="2" id="KW-1185">Reference proteome</keyword>
<dbReference type="Proteomes" id="UP000294513">
    <property type="component" value="Unassembled WGS sequence"/>
</dbReference>
<name>A0A4R5B5B5_9ACTN</name>
<organism evidence="1 2">
    <name type="scientific">Actinomadura rubrisoli</name>
    <dbReference type="NCBI Taxonomy" id="2530368"/>
    <lineage>
        <taxon>Bacteria</taxon>
        <taxon>Bacillati</taxon>
        <taxon>Actinomycetota</taxon>
        <taxon>Actinomycetes</taxon>
        <taxon>Streptosporangiales</taxon>
        <taxon>Thermomonosporaceae</taxon>
        <taxon>Actinomadura</taxon>
    </lineage>
</organism>
<evidence type="ECO:0000313" key="2">
    <source>
        <dbReference type="Proteomes" id="UP000294513"/>
    </source>
</evidence>
<dbReference type="OrthoDB" id="3479445at2"/>
<sequence length="195" mass="21227">MTSAVSAADGVLREIEPEQIRPVIASALARMRPPAYGDARLSWQRIELSELRSIVHLVRRQRLESACELLGRFQDAGLGPYAPVRTAANGETSLVIPPVAESHGADLVLLDGVHRCLAALACGLRSIEVFVVRGDLPGPPGDVCALAEIGLTSAHPEPERTYRNLRNEDFRRVRDGGGLEAVVRQEIARLTREQP</sequence>
<proteinExistence type="predicted"/>